<dbReference type="Proteomes" id="UP000012101">
    <property type="component" value="Unassembled WGS sequence"/>
</dbReference>
<comment type="caution">
    <text evidence="1">The sequence shown here is derived from an EMBL/GenBank/DDBJ whole genome shotgun (WGS) entry which is preliminary data.</text>
</comment>
<gene>
    <name evidence="1" type="ORF">LEP1GSC038_0190</name>
</gene>
<name>M6FMR1_9LEPT</name>
<dbReference type="EMBL" id="AFJM02000053">
    <property type="protein sequence ID" value="EMM71414.1"/>
    <property type="molecule type" value="Genomic_DNA"/>
</dbReference>
<accession>M6FMR1</accession>
<evidence type="ECO:0000313" key="2">
    <source>
        <dbReference type="Proteomes" id="UP000012101"/>
    </source>
</evidence>
<evidence type="ECO:0000313" key="1">
    <source>
        <dbReference type="EMBL" id="EMM71414.1"/>
    </source>
</evidence>
<sequence>MDEPDWVNADEEGLWKFVGWHLANKGIQSVLVGGAVVSIYSRGAYRSGDIDLEPVSKLPIKKVKTMIELAR</sequence>
<protein>
    <submittedName>
        <fullName evidence="1">Uncharacterized protein</fullName>
    </submittedName>
</protein>
<dbReference type="AlphaFoldDB" id="M6FMR1"/>
<proteinExistence type="predicted"/>
<reference evidence="1 2" key="1">
    <citation type="submission" date="2013-01" db="EMBL/GenBank/DDBJ databases">
        <authorList>
            <person name="Harkins D.M."/>
            <person name="Durkin A.S."/>
            <person name="Brinkac L.M."/>
            <person name="Haft D.H."/>
            <person name="Selengut J.D."/>
            <person name="Sanka R."/>
            <person name="DePew J."/>
            <person name="Purushe J."/>
            <person name="Hospenthal D.R."/>
            <person name="Murray C.K."/>
            <person name="Pimentel G."/>
            <person name="Wasfy M."/>
            <person name="Vinetz J.M."/>
            <person name="Sutton G.G."/>
            <person name="Nierman W.C."/>
            <person name="Fouts D.E."/>
        </authorList>
    </citation>
    <scope>NUCLEOTIDE SEQUENCE [LARGE SCALE GENOMIC DNA]</scope>
    <source>
        <strain evidence="1 2">2006001855</strain>
    </source>
</reference>
<organism evidence="1 2">
    <name type="scientific">Leptospira weilii str. 2006001855</name>
    <dbReference type="NCBI Taxonomy" id="996804"/>
    <lineage>
        <taxon>Bacteria</taxon>
        <taxon>Pseudomonadati</taxon>
        <taxon>Spirochaetota</taxon>
        <taxon>Spirochaetia</taxon>
        <taxon>Leptospirales</taxon>
        <taxon>Leptospiraceae</taxon>
        <taxon>Leptospira</taxon>
    </lineage>
</organism>